<dbReference type="Proteomes" id="UP000053555">
    <property type="component" value="Unassembled WGS sequence"/>
</dbReference>
<organism evidence="3">
    <name type="scientific">Glycine soja</name>
    <name type="common">Wild soybean</name>
    <dbReference type="NCBI Taxonomy" id="3848"/>
    <lineage>
        <taxon>Eukaryota</taxon>
        <taxon>Viridiplantae</taxon>
        <taxon>Streptophyta</taxon>
        <taxon>Embryophyta</taxon>
        <taxon>Tracheophyta</taxon>
        <taxon>Spermatophyta</taxon>
        <taxon>Magnoliopsida</taxon>
        <taxon>eudicotyledons</taxon>
        <taxon>Gunneridae</taxon>
        <taxon>Pentapetalae</taxon>
        <taxon>rosids</taxon>
        <taxon>fabids</taxon>
        <taxon>Fabales</taxon>
        <taxon>Fabaceae</taxon>
        <taxon>Papilionoideae</taxon>
        <taxon>50 kb inversion clade</taxon>
        <taxon>NPAAA clade</taxon>
        <taxon>indigoferoid/millettioid clade</taxon>
        <taxon>Phaseoleae</taxon>
        <taxon>Glycine</taxon>
        <taxon>Glycine subgen. Soja</taxon>
    </lineage>
</organism>
<dbReference type="GO" id="GO:0003677">
    <property type="term" value="F:DNA binding"/>
    <property type="evidence" value="ECO:0007669"/>
    <property type="project" value="InterPro"/>
</dbReference>
<name>A0A0B2Q0H3_GLYSO</name>
<gene>
    <name evidence="3" type="ORF">glysoja_040857</name>
</gene>
<evidence type="ECO:0000256" key="1">
    <source>
        <dbReference type="SAM" id="MobiDB-lite"/>
    </source>
</evidence>
<evidence type="ECO:0000259" key="2">
    <source>
        <dbReference type="Pfam" id="PF02229"/>
    </source>
</evidence>
<sequence>MVAQLQIGGQFRCLWRKSRRWYKIGIISNNKRVSVRKWKGNIMVDIHEFYIKDGKQLAGRKELLSTISFHIQQRFMFIEVEEQPEVLLKEKAEKKWLDRSASTMELVKENYDSEEEQVNKHKQMKTSSKQLKKLQEV</sequence>
<dbReference type="EMBL" id="KN662508">
    <property type="protein sequence ID" value="KHN13499.1"/>
    <property type="molecule type" value="Genomic_DNA"/>
</dbReference>
<accession>A0A0B2Q0H3</accession>
<protein>
    <submittedName>
        <fullName evidence="3">RNA polymerase II transcriptional coactivator KIWI</fullName>
    </submittedName>
</protein>
<dbReference type="AlphaFoldDB" id="A0A0B2Q0H3"/>
<dbReference type="Gene3D" id="2.30.31.10">
    <property type="entry name" value="Transcriptional Coactivator Pc4, Chain A"/>
    <property type="match status" value="1"/>
</dbReference>
<dbReference type="SUPFAM" id="SSF54447">
    <property type="entry name" value="ssDNA-binding transcriptional regulator domain"/>
    <property type="match status" value="1"/>
</dbReference>
<dbReference type="InterPro" id="IPR003173">
    <property type="entry name" value="PC4_C"/>
</dbReference>
<evidence type="ECO:0000313" key="3">
    <source>
        <dbReference type="EMBL" id="KHN13499.1"/>
    </source>
</evidence>
<reference evidence="3" key="1">
    <citation type="submission" date="2014-07" db="EMBL/GenBank/DDBJ databases">
        <title>Identification of a novel salt tolerance gene in wild soybean by whole-genome sequencing.</title>
        <authorList>
            <person name="Lam H.-M."/>
            <person name="Qi X."/>
            <person name="Li M.-W."/>
            <person name="Liu X."/>
            <person name="Xie M."/>
            <person name="Ni M."/>
            <person name="Xu X."/>
        </authorList>
    </citation>
    <scope>NUCLEOTIDE SEQUENCE [LARGE SCALE GENOMIC DNA]</scope>
    <source>
        <tissue evidence="3">Root</tissue>
    </source>
</reference>
<feature type="domain" description="Transcriptional coactivator p15 (PC4) C-terminal" evidence="2">
    <location>
        <begin position="27"/>
        <end position="61"/>
    </location>
</feature>
<dbReference type="GO" id="GO:0006355">
    <property type="term" value="P:regulation of DNA-templated transcription"/>
    <property type="evidence" value="ECO:0007669"/>
    <property type="project" value="InterPro"/>
</dbReference>
<proteinExistence type="predicted"/>
<dbReference type="Pfam" id="PF02229">
    <property type="entry name" value="PC4"/>
    <property type="match status" value="1"/>
</dbReference>
<feature type="region of interest" description="Disordered" evidence="1">
    <location>
        <begin position="112"/>
        <end position="137"/>
    </location>
</feature>
<dbReference type="InterPro" id="IPR009044">
    <property type="entry name" value="ssDNA-bd_transcriptional_reg"/>
</dbReference>